<organism evidence="3 4">
    <name type="scientific">Artemia franciscana</name>
    <name type="common">Brine shrimp</name>
    <name type="synonym">Artemia sanfranciscana</name>
    <dbReference type="NCBI Taxonomy" id="6661"/>
    <lineage>
        <taxon>Eukaryota</taxon>
        <taxon>Metazoa</taxon>
        <taxon>Ecdysozoa</taxon>
        <taxon>Arthropoda</taxon>
        <taxon>Crustacea</taxon>
        <taxon>Branchiopoda</taxon>
        <taxon>Anostraca</taxon>
        <taxon>Artemiidae</taxon>
        <taxon>Artemia</taxon>
    </lineage>
</organism>
<evidence type="ECO:0000313" key="4">
    <source>
        <dbReference type="Proteomes" id="UP001187531"/>
    </source>
</evidence>
<evidence type="ECO:0000259" key="2">
    <source>
        <dbReference type="PROSITE" id="PS51053"/>
    </source>
</evidence>
<feature type="region of interest" description="Disordered" evidence="1">
    <location>
        <begin position="1"/>
        <end position="33"/>
    </location>
</feature>
<sequence length="260" mass="29035">MNNQMCRQNGSRSHSRKSMAPRRSTLQLWTPKMKNRDERKRVISMCLAKIKKIEDRDSCLLRSVLVTNILKKLQQESEHESKHVPSATPSSSLSGSRTDKPASNDLDFDNDILNFSDFYLPPTPRMISSLEEDEVLGLELPSATKETIPPPLPEPVYERPLTDEETLEQLVPTTVPILVPEGTSAGSLKRSEPESNEESGSSEEPESKKSCPAQAEINFVSSMNNSGDFEVDRTYTCAQSSMFCDLHNAVFHGIMTSLES</sequence>
<feature type="domain" description="SERTA" evidence="2">
    <location>
        <begin position="35"/>
        <end position="81"/>
    </location>
</feature>
<dbReference type="EMBL" id="JAVRJZ010000019">
    <property type="protein sequence ID" value="KAK2707347.1"/>
    <property type="molecule type" value="Genomic_DNA"/>
</dbReference>
<dbReference type="PROSITE" id="PS51053">
    <property type="entry name" value="SERTA"/>
    <property type="match status" value="1"/>
</dbReference>
<dbReference type="Proteomes" id="UP001187531">
    <property type="component" value="Unassembled WGS sequence"/>
</dbReference>
<feature type="region of interest" description="Disordered" evidence="1">
    <location>
        <begin position="74"/>
        <end position="107"/>
    </location>
</feature>
<dbReference type="AlphaFoldDB" id="A0AA88HM08"/>
<feature type="region of interest" description="Disordered" evidence="1">
    <location>
        <begin position="178"/>
        <end position="212"/>
    </location>
</feature>
<feature type="compositionally biased region" description="Acidic residues" evidence="1">
    <location>
        <begin position="194"/>
        <end position="204"/>
    </location>
</feature>
<accession>A0AA88HM08</accession>
<proteinExistence type="predicted"/>
<protein>
    <recommendedName>
        <fullName evidence="2">SERTA domain-containing protein</fullName>
    </recommendedName>
</protein>
<reference evidence="3" key="1">
    <citation type="submission" date="2023-07" db="EMBL/GenBank/DDBJ databases">
        <title>Chromosome-level genome assembly of Artemia franciscana.</title>
        <authorList>
            <person name="Jo E."/>
        </authorList>
    </citation>
    <scope>NUCLEOTIDE SEQUENCE</scope>
    <source>
        <tissue evidence="3">Whole body</tissue>
    </source>
</reference>
<feature type="compositionally biased region" description="Low complexity" evidence="1">
    <location>
        <begin position="86"/>
        <end position="96"/>
    </location>
</feature>
<feature type="compositionally biased region" description="Basic and acidic residues" evidence="1">
    <location>
        <begin position="74"/>
        <end position="83"/>
    </location>
</feature>
<evidence type="ECO:0000256" key="1">
    <source>
        <dbReference type="SAM" id="MobiDB-lite"/>
    </source>
</evidence>
<evidence type="ECO:0000313" key="3">
    <source>
        <dbReference type="EMBL" id="KAK2707347.1"/>
    </source>
</evidence>
<gene>
    <name evidence="3" type="ORF">QYM36_015136</name>
</gene>
<dbReference type="InterPro" id="IPR009263">
    <property type="entry name" value="SERTA_dom"/>
</dbReference>
<comment type="caution">
    <text evidence="3">The sequence shown here is derived from an EMBL/GenBank/DDBJ whole genome shotgun (WGS) entry which is preliminary data.</text>
</comment>
<feature type="compositionally biased region" description="Polar residues" evidence="1">
    <location>
        <begin position="1"/>
        <end position="12"/>
    </location>
</feature>
<dbReference type="Pfam" id="PF06031">
    <property type="entry name" value="SERTA"/>
    <property type="match status" value="1"/>
</dbReference>
<keyword evidence="4" id="KW-1185">Reference proteome</keyword>
<name>A0AA88HM08_ARTSF</name>